<dbReference type="AlphaFoldDB" id="A0A0R1RLS7"/>
<dbReference type="GO" id="GO:0042371">
    <property type="term" value="P:vitamin K biosynthetic process"/>
    <property type="evidence" value="ECO:0007669"/>
    <property type="project" value="TreeGrafter"/>
</dbReference>
<feature type="transmembrane region" description="Helical" evidence="8">
    <location>
        <begin position="45"/>
        <end position="65"/>
    </location>
</feature>
<evidence type="ECO:0000256" key="7">
    <source>
        <dbReference type="ARBA" id="ARBA00023136"/>
    </source>
</evidence>
<dbReference type="InterPro" id="IPR026046">
    <property type="entry name" value="UBIAD1"/>
</dbReference>
<dbReference type="OrthoDB" id="9767568at2"/>
<keyword evidence="6 8" id="KW-1133">Transmembrane helix</keyword>
<dbReference type="Pfam" id="PF01040">
    <property type="entry name" value="UbiA"/>
    <property type="match status" value="1"/>
</dbReference>
<dbReference type="Gene3D" id="1.10.357.140">
    <property type="entry name" value="UbiA prenyltransferase"/>
    <property type="match status" value="1"/>
</dbReference>
<dbReference type="PANTHER" id="PTHR13929">
    <property type="entry name" value="1,4-DIHYDROXY-2-NAPHTHOATE OCTAPRENYLTRANSFERASE"/>
    <property type="match status" value="1"/>
</dbReference>
<evidence type="ECO:0000256" key="1">
    <source>
        <dbReference type="ARBA" id="ARBA00004141"/>
    </source>
</evidence>
<evidence type="ECO:0000256" key="2">
    <source>
        <dbReference type="ARBA" id="ARBA00004863"/>
    </source>
</evidence>
<feature type="transmembrane region" description="Helical" evidence="8">
    <location>
        <begin position="251"/>
        <end position="279"/>
    </location>
</feature>
<keyword evidence="3" id="KW-0474">Menaquinone biosynthesis</keyword>
<evidence type="ECO:0000256" key="8">
    <source>
        <dbReference type="SAM" id="Phobius"/>
    </source>
</evidence>
<dbReference type="UniPathway" id="UPA00079"/>
<dbReference type="eggNOG" id="COG1575">
    <property type="taxonomic scope" value="Bacteria"/>
</dbReference>
<evidence type="ECO:0008006" key="11">
    <source>
        <dbReference type="Google" id="ProtNLM"/>
    </source>
</evidence>
<comment type="caution">
    <text evidence="9">The sequence shown here is derived from an EMBL/GenBank/DDBJ whole genome shotgun (WGS) entry which is preliminary data.</text>
</comment>
<dbReference type="Proteomes" id="UP000051999">
    <property type="component" value="Unassembled WGS sequence"/>
</dbReference>
<sequence length="324" mass="36319">MKTDYKPLTWPLFLELIRLPAKTASLLPFLLGTAYAYYAYGQFNWLNTLIYFIGQMSIAFFVTGFNNVQDYYKAKDLAYRGRDNILGREHLNPHHMMALMLVFLIIACSMGILLIIRTNLVLLFIGGLAILIAITYTAGPVPLSRMPLGEILSGLCEGFGTIFIAAYVNMPKQLPIAMYFDGWHFVITANLAVILTLFVIALPIVILDGGVMYADNICDLQQDMKNQRFTLPYYLGKQRAVKLYPFVPGMAFVFVLIGILIGWLPWLMIIVFGLIPVVIRNTKAFLAVQDKGKTFITAIQNLLSVASLEVAVLVAMDIIRLLKS</sequence>
<dbReference type="PIRSF" id="PIRSF005355">
    <property type="entry name" value="UBIAD1"/>
    <property type="match status" value="1"/>
</dbReference>
<reference evidence="9 10" key="1">
    <citation type="journal article" date="2015" name="Genome Announc.">
        <title>Expanding the biotechnology potential of lactobacilli through comparative genomics of 213 strains and associated genera.</title>
        <authorList>
            <person name="Sun Z."/>
            <person name="Harris H.M."/>
            <person name="McCann A."/>
            <person name="Guo C."/>
            <person name="Argimon S."/>
            <person name="Zhang W."/>
            <person name="Yang X."/>
            <person name="Jeffery I.B."/>
            <person name="Cooney J.C."/>
            <person name="Kagawa T.F."/>
            <person name="Liu W."/>
            <person name="Song Y."/>
            <person name="Salvetti E."/>
            <person name="Wrobel A."/>
            <person name="Rasinkangas P."/>
            <person name="Parkhill J."/>
            <person name="Rea M.C."/>
            <person name="O'Sullivan O."/>
            <person name="Ritari J."/>
            <person name="Douillard F.P."/>
            <person name="Paul Ross R."/>
            <person name="Yang R."/>
            <person name="Briner A.E."/>
            <person name="Felis G.E."/>
            <person name="de Vos W.M."/>
            <person name="Barrangou R."/>
            <person name="Klaenhammer T.R."/>
            <person name="Caufield P.W."/>
            <person name="Cui Y."/>
            <person name="Zhang H."/>
            <person name="O'Toole P.W."/>
        </authorList>
    </citation>
    <scope>NUCLEOTIDE SEQUENCE [LARGE SCALE GENOMIC DNA]</scope>
    <source>
        <strain evidence="9 10">DSM 15814</strain>
    </source>
</reference>
<gene>
    <name evidence="9" type="ORF">FD35_GL000510</name>
</gene>
<keyword evidence="7 8" id="KW-0472">Membrane</keyword>
<dbReference type="GO" id="GO:0016020">
    <property type="term" value="C:membrane"/>
    <property type="evidence" value="ECO:0007669"/>
    <property type="project" value="UniProtKB-SubCell"/>
</dbReference>
<comment type="subcellular location">
    <subcellularLocation>
        <location evidence="1">Membrane</location>
        <topology evidence="1">Multi-pass membrane protein</topology>
    </subcellularLocation>
</comment>
<keyword evidence="10" id="KW-1185">Reference proteome</keyword>
<feature type="transmembrane region" description="Helical" evidence="8">
    <location>
        <begin position="299"/>
        <end position="322"/>
    </location>
</feature>
<dbReference type="GO" id="GO:0004659">
    <property type="term" value="F:prenyltransferase activity"/>
    <property type="evidence" value="ECO:0007669"/>
    <property type="project" value="InterPro"/>
</dbReference>
<evidence type="ECO:0000256" key="5">
    <source>
        <dbReference type="ARBA" id="ARBA00022692"/>
    </source>
</evidence>
<feature type="transmembrane region" description="Helical" evidence="8">
    <location>
        <begin position="120"/>
        <end position="139"/>
    </location>
</feature>
<evidence type="ECO:0000256" key="3">
    <source>
        <dbReference type="ARBA" id="ARBA00022428"/>
    </source>
</evidence>
<evidence type="ECO:0000313" key="10">
    <source>
        <dbReference type="Proteomes" id="UP000051999"/>
    </source>
</evidence>
<dbReference type="RefSeq" id="WP_017261608.1">
    <property type="nucleotide sequence ID" value="NZ_AUAW01000001.1"/>
</dbReference>
<dbReference type="CDD" id="cd13962">
    <property type="entry name" value="PT_UbiA_UBIAD1"/>
    <property type="match status" value="1"/>
</dbReference>
<feature type="transmembrane region" description="Helical" evidence="8">
    <location>
        <begin position="151"/>
        <end position="170"/>
    </location>
</feature>
<keyword evidence="5 8" id="KW-0812">Transmembrane</keyword>
<protein>
    <recommendedName>
        <fullName evidence="11">1,4-dihydroxy-2-naphthoate octaprenyltransferase</fullName>
    </recommendedName>
</protein>
<proteinExistence type="predicted"/>
<dbReference type="STRING" id="1114972.FD35_GL000510"/>
<evidence type="ECO:0000256" key="4">
    <source>
        <dbReference type="ARBA" id="ARBA00022679"/>
    </source>
</evidence>
<organism evidence="9 10">
    <name type="scientific">Furfurilactobacillus rossiae DSM 15814</name>
    <dbReference type="NCBI Taxonomy" id="1114972"/>
    <lineage>
        <taxon>Bacteria</taxon>
        <taxon>Bacillati</taxon>
        <taxon>Bacillota</taxon>
        <taxon>Bacilli</taxon>
        <taxon>Lactobacillales</taxon>
        <taxon>Lactobacillaceae</taxon>
        <taxon>Furfurilactobacillus</taxon>
    </lineage>
</organism>
<name>A0A0R1RLS7_9LACO</name>
<dbReference type="InterPro" id="IPR000537">
    <property type="entry name" value="UbiA_prenyltransferase"/>
</dbReference>
<evidence type="ECO:0000313" key="9">
    <source>
        <dbReference type="EMBL" id="KRL57489.1"/>
    </source>
</evidence>
<keyword evidence="4" id="KW-0808">Transferase</keyword>
<evidence type="ECO:0000256" key="6">
    <source>
        <dbReference type="ARBA" id="ARBA00022989"/>
    </source>
</evidence>
<accession>A0A0R1RLS7</accession>
<dbReference type="EMBL" id="AZFF01000001">
    <property type="protein sequence ID" value="KRL57489.1"/>
    <property type="molecule type" value="Genomic_DNA"/>
</dbReference>
<feature type="transmembrane region" description="Helical" evidence="8">
    <location>
        <begin position="182"/>
        <end position="206"/>
    </location>
</feature>
<comment type="pathway">
    <text evidence="2">Quinol/quinone metabolism; menaquinone biosynthesis.</text>
</comment>
<feature type="transmembrane region" description="Helical" evidence="8">
    <location>
        <begin position="96"/>
        <end position="115"/>
    </location>
</feature>
<dbReference type="GO" id="GO:0009234">
    <property type="term" value="P:menaquinone biosynthetic process"/>
    <property type="evidence" value="ECO:0007669"/>
    <property type="project" value="UniProtKB-UniPathway"/>
</dbReference>
<dbReference type="InterPro" id="IPR044878">
    <property type="entry name" value="UbiA_sf"/>
</dbReference>
<dbReference type="PATRIC" id="fig|1114972.6.peg.509"/>
<dbReference type="PANTHER" id="PTHR13929:SF0">
    <property type="entry name" value="UBIA PRENYLTRANSFERASE DOMAIN-CONTAINING PROTEIN 1"/>
    <property type="match status" value="1"/>
</dbReference>